<dbReference type="EMBL" id="DVGA01000100">
    <property type="protein sequence ID" value="HIQ79380.1"/>
    <property type="molecule type" value="Genomic_DNA"/>
</dbReference>
<dbReference type="PANTHER" id="PTHR40446">
    <property type="entry name" value="N-ACETYLGLUCOSAMINE-1-PHOSPHODIESTER ALPHA-N-ACETYLGLUCOSAMINIDASE"/>
    <property type="match status" value="1"/>
</dbReference>
<gene>
    <name evidence="4" type="ORF">IAB77_09010</name>
</gene>
<dbReference type="AlphaFoldDB" id="A0A9D0ZF34"/>
<sequence length="748" mass="78976">MKKVLSLILALALLGTCALAYGEGTGQAVYTNEWALADGLTYENAVSYNSADERVETFTITLEPGSSVYPIVMACDTIYGGMTITSMIDYAELMGYDVVGAVNADFGYWDTRIPCGMVVEDGIYKSSPEGNHAIGFLDDGTAVVSSRPEVYITIENETTGQVFETTHLNKTRSDDGLYLYSEYFSTVSTRTDESGWYIRLRVRDHGELSLDGEIECEVEEIVTGEDAVEIGPGYLILTASDEAGLENVLSGFMEGDEVTIFTRCTDSALAEADWVSGCGNILALNGELYEPQWWDTSIDDANPRTVIGLMGDGTVVYQVMDGRSDLSAGSTLDELVADLLSMGCETVVNMDGGGSSALALRMPGQDGYTIVNNPSDGTLRSVCSYILFVTEEDASGEAENLFLTDDGAYILAGSTLPLELAATDNTMRTVRLSGQVRATASRGSISSGVYTAPSTAGADVITLSAGSAYGTSTLHVVEKADSLSVEDAESGEAVTQLLMEQGESIQLDACLQYNMRDVISGNEDATFSLSGDVGAISADGLYVASGTPGAEGSITVTAAGLTATIPVKIAVEFTDMKGHWAEDAVKELYEAGIVTGMTQTTFGPDSTMRRCDFVLMLYRAAGEPEVSADSGFTDVAADAYYARAVAWAKAEGITTGTSDTTFSPDATLTRQEGFTFLYRAFDSLGVVYDVGDTALIDSYADGSSVADWAREAAATLISMGIVQGDGSGLNPGGGLTRAQMAKMLASAI</sequence>
<evidence type="ECO:0000256" key="1">
    <source>
        <dbReference type="ARBA" id="ARBA00022737"/>
    </source>
</evidence>
<evidence type="ECO:0000313" key="5">
    <source>
        <dbReference type="Proteomes" id="UP000824262"/>
    </source>
</evidence>
<name>A0A9D0ZF34_9FIRM</name>
<proteinExistence type="predicted"/>
<keyword evidence="1" id="KW-0677">Repeat</keyword>
<evidence type="ECO:0000259" key="3">
    <source>
        <dbReference type="PROSITE" id="PS51272"/>
    </source>
</evidence>
<feature type="chain" id="PRO_5039366531" evidence="2">
    <location>
        <begin position="21"/>
        <end position="748"/>
    </location>
</feature>
<evidence type="ECO:0000256" key="2">
    <source>
        <dbReference type="SAM" id="SignalP"/>
    </source>
</evidence>
<organism evidence="4 5">
    <name type="scientific">Candidatus Scatomorpha intestinavium</name>
    <dbReference type="NCBI Taxonomy" id="2840922"/>
    <lineage>
        <taxon>Bacteria</taxon>
        <taxon>Bacillati</taxon>
        <taxon>Bacillota</taxon>
        <taxon>Clostridia</taxon>
        <taxon>Eubacteriales</taxon>
        <taxon>Candidatus Scatomorpha</taxon>
    </lineage>
</organism>
<keyword evidence="2" id="KW-0732">Signal</keyword>
<feature type="domain" description="SLH" evidence="3">
    <location>
        <begin position="632"/>
        <end position="691"/>
    </location>
</feature>
<dbReference type="Proteomes" id="UP000824262">
    <property type="component" value="Unassembled WGS sequence"/>
</dbReference>
<feature type="domain" description="SLH" evidence="3">
    <location>
        <begin position="696"/>
        <end position="748"/>
    </location>
</feature>
<dbReference type="PROSITE" id="PS51272">
    <property type="entry name" value="SLH"/>
    <property type="match status" value="3"/>
</dbReference>
<feature type="domain" description="SLH" evidence="3">
    <location>
        <begin position="568"/>
        <end position="631"/>
    </location>
</feature>
<dbReference type="Pfam" id="PF00395">
    <property type="entry name" value="SLH"/>
    <property type="match status" value="3"/>
</dbReference>
<reference evidence="4" key="1">
    <citation type="submission" date="2020-10" db="EMBL/GenBank/DDBJ databases">
        <authorList>
            <person name="Gilroy R."/>
        </authorList>
    </citation>
    <scope>NUCLEOTIDE SEQUENCE</scope>
    <source>
        <strain evidence="4">ChiBcolR7-354</strain>
    </source>
</reference>
<evidence type="ECO:0000313" key="4">
    <source>
        <dbReference type="EMBL" id="HIQ79380.1"/>
    </source>
</evidence>
<dbReference type="PANTHER" id="PTHR40446:SF2">
    <property type="entry name" value="N-ACETYLGLUCOSAMINE-1-PHOSPHODIESTER ALPHA-N-ACETYLGLUCOSAMINIDASE"/>
    <property type="match status" value="1"/>
</dbReference>
<accession>A0A9D0ZF34</accession>
<comment type="caution">
    <text evidence="4">The sequence shown here is derived from an EMBL/GenBank/DDBJ whole genome shotgun (WGS) entry which is preliminary data.</text>
</comment>
<dbReference type="InterPro" id="IPR001119">
    <property type="entry name" value="SLH_dom"/>
</dbReference>
<reference evidence="4" key="2">
    <citation type="journal article" date="2021" name="PeerJ">
        <title>Extensive microbial diversity within the chicken gut microbiome revealed by metagenomics and culture.</title>
        <authorList>
            <person name="Gilroy R."/>
            <person name="Ravi A."/>
            <person name="Getino M."/>
            <person name="Pursley I."/>
            <person name="Horton D.L."/>
            <person name="Alikhan N.F."/>
            <person name="Baker D."/>
            <person name="Gharbi K."/>
            <person name="Hall N."/>
            <person name="Watson M."/>
            <person name="Adriaenssens E.M."/>
            <person name="Foster-Nyarko E."/>
            <person name="Jarju S."/>
            <person name="Secka A."/>
            <person name="Antonio M."/>
            <person name="Oren A."/>
            <person name="Chaudhuri R.R."/>
            <person name="La Ragione R."/>
            <person name="Hildebrand F."/>
            <person name="Pallen M.J."/>
        </authorList>
    </citation>
    <scope>NUCLEOTIDE SEQUENCE</scope>
    <source>
        <strain evidence="4">ChiBcolR7-354</strain>
    </source>
</reference>
<dbReference type="Pfam" id="PF09992">
    <property type="entry name" value="NAGPA"/>
    <property type="match status" value="1"/>
</dbReference>
<protein>
    <submittedName>
        <fullName evidence="4">S-layer homology domain-containing protein</fullName>
    </submittedName>
</protein>
<dbReference type="InterPro" id="IPR018711">
    <property type="entry name" value="NAGPA"/>
</dbReference>
<feature type="signal peptide" evidence="2">
    <location>
        <begin position="1"/>
        <end position="20"/>
    </location>
</feature>